<keyword evidence="4" id="KW-1185">Reference proteome</keyword>
<dbReference type="FunFam" id="3.40.50.2000:FF:000119">
    <property type="entry name" value="Glycosyl transferase group 1"/>
    <property type="match status" value="1"/>
</dbReference>
<protein>
    <submittedName>
        <fullName evidence="3">Glycosyltransferase family 1 protein</fullName>
    </submittedName>
</protein>
<evidence type="ECO:0000313" key="4">
    <source>
        <dbReference type="Proteomes" id="UP000253940"/>
    </source>
</evidence>
<gene>
    <name evidence="3" type="ORF">HYN46_03280</name>
</gene>
<evidence type="ECO:0000313" key="3">
    <source>
        <dbReference type="EMBL" id="AXI01973.1"/>
    </source>
</evidence>
<feature type="domain" description="Glycosyl transferase family 1" evidence="2">
    <location>
        <begin position="189"/>
        <end position="331"/>
    </location>
</feature>
<evidence type="ECO:0000256" key="1">
    <source>
        <dbReference type="ARBA" id="ARBA00022679"/>
    </source>
</evidence>
<proteinExistence type="predicted"/>
<evidence type="ECO:0000259" key="2">
    <source>
        <dbReference type="Pfam" id="PF00534"/>
    </source>
</evidence>
<dbReference type="Pfam" id="PF00534">
    <property type="entry name" value="Glycos_transf_1"/>
    <property type="match status" value="1"/>
</dbReference>
<name>A0A345P3W4_9GAMM</name>
<dbReference type="AlphaFoldDB" id="A0A345P3W4"/>
<dbReference type="CDD" id="cd03809">
    <property type="entry name" value="GT4_MtfB-like"/>
    <property type="match status" value="1"/>
</dbReference>
<dbReference type="SUPFAM" id="SSF53756">
    <property type="entry name" value="UDP-Glycosyltransferase/glycogen phosphorylase"/>
    <property type="match status" value="1"/>
</dbReference>
<sequence>MNLIIAVDALKPPLTGIGRYTKELVSRIRVSEDIHQLKYYLNARWVEEPLTIPVTGLVKYESLKVPRVLRQFYLGKTVKNSVFHSPNFFIPPFVEHGIATIHDLSVFKFPETHPAERVRDFERRLGQTLSVAKHIITDSKSTREEVIEYFGWPSARISAIHLGVPEVYKPRPHVDIYAQLLSRYNLTPNKFTLCVSTIEPRKKVDRLIQAYALLPIRIRTEYPLVIIGGKGWHSELLHKVMEDAQRAGWLYYLGFVDEVYLPAIYAGARLFVYPSIYEGFGLPIAEAMACGIPVIASNRSCLPEVTSGAAKLINPDDVDEFSLSLQACLTDLIWREKAVGQGLNVAKAYTWDNCAQQTLKVYKRVANAI</sequence>
<dbReference type="KEGG" id="mbah:HYN46_03280"/>
<accession>A0A345P3W4</accession>
<dbReference type="InterPro" id="IPR001296">
    <property type="entry name" value="Glyco_trans_1"/>
</dbReference>
<dbReference type="PANTHER" id="PTHR46401">
    <property type="entry name" value="GLYCOSYLTRANSFERASE WBBK-RELATED"/>
    <property type="match status" value="1"/>
</dbReference>
<keyword evidence="1 3" id="KW-0808">Transferase</keyword>
<dbReference type="GO" id="GO:0009103">
    <property type="term" value="P:lipopolysaccharide biosynthetic process"/>
    <property type="evidence" value="ECO:0007669"/>
    <property type="project" value="TreeGrafter"/>
</dbReference>
<dbReference type="EMBL" id="CP031222">
    <property type="protein sequence ID" value="AXI01973.1"/>
    <property type="molecule type" value="Genomic_DNA"/>
</dbReference>
<dbReference type="Proteomes" id="UP000253940">
    <property type="component" value="Chromosome"/>
</dbReference>
<dbReference type="RefSeq" id="WP_114898083.1">
    <property type="nucleotide sequence ID" value="NZ_CP031222.1"/>
</dbReference>
<reference evidence="3 4" key="1">
    <citation type="submission" date="2018-07" db="EMBL/GenBank/DDBJ databases">
        <title>Genome sequencing of Moraxellaceae gen. HYN0046.</title>
        <authorList>
            <person name="Kim M."/>
            <person name="Yi H."/>
        </authorList>
    </citation>
    <scope>NUCLEOTIDE SEQUENCE [LARGE SCALE GENOMIC DNA]</scope>
    <source>
        <strain evidence="3 4">HYN0046</strain>
    </source>
</reference>
<dbReference type="GO" id="GO:0016757">
    <property type="term" value="F:glycosyltransferase activity"/>
    <property type="evidence" value="ECO:0007669"/>
    <property type="project" value="InterPro"/>
</dbReference>
<dbReference type="OrthoDB" id="9801609at2"/>
<dbReference type="PANTHER" id="PTHR46401:SF2">
    <property type="entry name" value="GLYCOSYLTRANSFERASE WBBK-RELATED"/>
    <property type="match status" value="1"/>
</dbReference>
<organism evidence="3 4">
    <name type="scientific">Aquirhabdus parva</name>
    <dbReference type="NCBI Taxonomy" id="2283318"/>
    <lineage>
        <taxon>Bacteria</taxon>
        <taxon>Pseudomonadati</taxon>
        <taxon>Pseudomonadota</taxon>
        <taxon>Gammaproteobacteria</taxon>
        <taxon>Moraxellales</taxon>
        <taxon>Moraxellaceae</taxon>
        <taxon>Aquirhabdus</taxon>
    </lineage>
</organism>
<dbReference type="Gene3D" id="3.40.50.2000">
    <property type="entry name" value="Glycogen Phosphorylase B"/>
    <property type="match status" value="2"/>
</dbReference>